<evidence type="ECO:0000256" key="6">
    <source>
        <dbReference type="ARBA" id="ARBA00022847"/>
    </source>
</evidence>
<evidence type="ECO:0000256" key="4">
    <source>
        <dbReference type="ARBA" id="ARBA00022597"/>
    </source>
</evidence>
<feature type="transmembrane region" description="Helical" evidence="10">
    <location>
        <begin position="84"/>
        <end position="106"/>
    </location>
</feature>
<keyword evidence="7 10" id="KW-1133">Transmembrane helix</keyword>
<dbReference type="InterPro" id="IPR036259">
    <property type="entry name" value="MFS_trans_sf"/>
</dbReference>
<dbReference type="InterPro" id="IPR005828">
    <property type="entry name" value="MFS_sugar_transport-like"/>
</dbReference>
<evidence type="ECO:0000313" key="13">
    <source>
        <dbReference type="Proteomes" id="UP001491310"/>
    </source>
</evidence>
<keyword evidence="5 10" id="KW-0812">Transmembrane</keyword>
<name>A0ABR2YWN7_9CHLO</name>
<sequence length="542" mass="58911">MAGGPLVLSKTNQLKHYEGHTTRYVVLATIVAGMGGLLFGYDVGITGGVTSMDNFLEKFFPHVAAQAKAGNETGGDAYCTYSDIGLQLFTSSLFLAAAFAGLVGSWTTRKFGRTMTMLIGGLCFMVGAVLTCAAYYLAQLVVGRVILGFGVGLATQSVPLYLSEMAPTQVRGQLNIMFQLSITIGILVAECINLGTQYMPDDKGWRTSLGLAVIPAIVLTLGGKYLPETPNSLLERGKDAEARAILVKIRGTENVDNEYDDIKIAAQIATQIKTPWRNLCKRDYRPELVMSFFIPFLQQWTGINSIMFYAPIIFKTISPNGALLATVITGAVNVGTTFVSVALVDKVGRKPLFYEGGLQMIAAEIAMGLLLHQYFGGRVGDTVPHGVGIGIISVVCIFVAGFAWSWGPLAWLVPSEVLSLETRSAGYALTTFMNFLMTFVVGQSFLSMMCSMKWGIFLFFAAWVAVMSLFIILLTPETKGIPLEEMHLVWKGHWAWKGWAADKERRMAAIANQPGTVQFEDYKVNEENAAALNGDHNDAKLA</sequence>
<feature type="transmembrane region" description="Helical" evidence="10">
    <location>
        <begin position="144"/>
        <end position="162"/>
    </location>
</feature>
<dbReference type="PROSITE" id="PS50850">
    <property type="entry name" value="MFS"/>
    <property type="match status" value="1"/>
</dbReference>
<dbReference type="PROSITE" id="PS00216">
    <property type="entry name" value="SUGAR_TRANSPORT_1"/>
    <property type="match status" value="1"/>
</dbReference>
<feature type="transmembrane region" description="Helical" evidence="10">
    <location>
        <begin position="425"/>
        <end position="448"/>
    </location>
</feature>
<comment type="caution">
    <text evidence="12">The sequence shown here is derived from an EMBL/GenBank/DDBJ whole genome shotgun (WGS) entry which is preliminary data.</text>
</comment>
<dbReference type="Proteomes" id="UP001491310">
    <property type="component" value="Unassembled WGS sequence"/>
</dbReference>
<feature type="transmembrane region" description="Helical" evidence="10">
    <location>
        <begin position="322"/>
        <end position="344"/>
    </location>
</feature>
<dbReference type="SUPFAM" id="SSF103473">
    <property type="entry name" value="MFS general substrate transporter"/>
    <property type="match status" value="1"/>
</dbReference>
<dbReference type="PANTHER" id="PTHR23500">
    <property type="entry name" value="SOLUTE CARRIER FAMILY 2, FACILITATED GLUCOSE TRANSPORTER"/>
    <property type="match status" value="1"/>
</dbReference>
<dbReference type="InterPro" id="IPR005829">
    <property type="entry name" value="Sugar_transporter_CS"/>
</dbReference>
<dbReference type="InterPro" id="IPR044778">
    <property type="entry name" value="MFS_STP/MST-like_plant"/>
</dbReference>
<dbReference type="InterPro" id="IPR045262">
    <property type="entry name" value="STP/PLT_plant"/>
</dbReference>
<dbReference type="CDD" id="cd17361">
    <property type="entry name" value="MFS_STP"/>
    <property type="match status" value="1"/>
</dbReference>
<evidence type="ECO:0000256" key="2">
    <source>
        <dbReference type="ARBA" id="ARBA00010992"/>
    </source>
</evidence>
<dbReference type="InterPro" id="IPR020846">
    <property type="entry name" value="MFS_dom"/>
</dbReference>
<keyword evidence="3 9" id="KW-0813">Transport</keyword>
<dbReference type="InterPro" id="IPR003663">
    <property type="entry name" value="Sugar/inositol_transpt"/>
</dbReference>
<dbReference type="NCBIfam" id="TIGR00879">
    <property type="entry name" value="SP"/>
    <property type="match status" value="1"/>
</dbReference>
<keyword evidence="8 10" id="KW-0472">Membrane</keyword>
<evidence type="ECO:0000256" key="3">
    <source>
        <dbReference type="ARBA" id="ARBA00022448"/>
    </source>
</evidence>
<feature type="domain" description="Major facilitator superfamily (MFS) profile" evidence="11">
    <location>
        <begin position="28"/>
        <end position="479"/>
    </location>
</feature>
<keyword evidence="13" id="KW-1185">Reference proteome</keyword>
<dbReference type="PRINTS" id="PR00171">
    <property type="entry name" value="SUGRTRNSPORT"/>
</dbReference>
<gene>
    <name evidence="12" type="ORF">WJX75_008536</name>
</gene>
<reference evidence="12 13" key="1">
    <citation type="journal article" date="2024" name="Nat. Commun.">
        <title>Phylogenomics reveals the evolutionary origins of lichenization in chlorophyte algae.</title>
        <authorList>
            <person name="Puginier C."/>
            <person name="Libourel C."/>
            <person name="Otte J."/>
            <person name="Skaloud P."/>
            <person name="Haon M."/>
            <person name="Grisel S."/>
            <person name="Petersen M."/>
            <person name="Berrin J.G."/>
            <person name="Delaux P.M."/>
            <person name="Dal Grande F."/>
            <person name="Keller J."/>
        </authorList>
    </citation>
    <scope>NUCLEOTIDE SEQUENCE [LARGE SCALE GENOMIC DNA]</scope>
    <source>
        <strain evidence="12 13">SAG 216-7</strain>
    </source>
</reference>
<dbReference type="Pfam" id="PF00083">
    <property type="entry name" value="Sugar_tr"/>
    <property type="match status" value="1"/>
</dbReference>
<dbReference type="PANTHER" id="PTHR23500:SF357">
    <property type="entry name" value="IP12678P"/>
    <property type="match status" value="1"/>
</dbReference>
<keyword evidence="6" id="KW-0769">Symport</keyword>
<evidence type="ECO:0000256" key="9">
    <source>
        <dbReference type="RuleBase" id="RU003346"/>
    </source>
</evidence>
<evidence type="ECO:0000256" key="10">
    <source>
        <dbReference type="SAM" id="Phobius"/>
    </source>
</evidence>
<feature type="transmembrane region" description="Helical" evidence="10">
    <location>
        <begin position="356"/>
        <end position="375"/>
    </location>
</feature>
<protein>
    <recommendedName>
        <fullName evidence="11">Major facilitator superfamily (MFS) profile domain-containing protein</fullName>
    </recommendedName>
</protein>
<accession>A0ABR2YWN7</accession>
<comment type="similarity">
    <text evidence="2 9">Belongs to the major facilitator superfamily. Sugar transporter (TC 2.A.1.1) family.</text>
</comment>
<evidence type="ECO:0000259" key="11">
    <source>
        <dbReference type="PROSITE" id="PS50850"/>
    </source>
</evidence>
<proteinExistence type="inferred from homology"/>
<dbReference type="EMBL" id="JALJOT010000004">
    <property type="protein sequence ID" value="KAK9916096.1"/>
    <property type="molecule type" value="Genomic_DNA"/>
</dbReference>
<evidence type="ECO:0000256" key="5">
    <source>
        <dbReference type="ARBA" id="ARBA00022692"/>
    </source>
</evidence>
<feature type="transmembrane region" description="Helical" evidence="10">
    <location>
        <begin position="174"/>
        <end position="195"/>
    </location>
</feature>
<dbReference type="Gene3D" id="1.20.1250.20">
    <property type="entry name" value="MFS general substrate transporter like domains"/>
    <property type="match status" value="1"/>
</dbReference>
<feature type="transmembrane region" description="Helical" evidence="10">
    <location>
        <begin position="118"/>
        <end position="138"/>
    </location>
</feature>
<feature type="transmembrane region" description="Helical" evidence="10">
    <location>
        <begin position="21"/>
        <end position="41"/>
    </location>
</feature>
<evidence type="ECO:0000256" key="7">
    <source>
        <dbReference type="ARBA" id="ARBA00022989"/>
    </source>
</evidence>
<evidence type="ECO:0000256" key="8">
    <source>
        <dbReference type="ARBA" id="ARBA00023136"/>
    </source>
</evidence>
<evidence type="ECO:0000313" key="12">
    <source>
        <dbReference type="EMBL" id="KAK9916096.1"/>
    </source>
</evidence>
<feature type="transmembrane region" description="Helical" evidence="10">
    <location>
        <begin position="454"/>
        <end position="474"/>
    </location>
</feature>
<feature type="transmembrane region" description="Helical" evidence="10">
    <location>
        <begin position="288"/>
        <end position="310"/>
    </location>
</feature>
<dbReference type="PROSITE" id="PS00217">
    <property type="entry name" value="SUGAR_TRANSPORT_2"/>
    <property type="match status" value="1"/>
</dbReference>
<evidence type="ECO:0000256" key="1">
    <source>
        <dbReference type="ARBA" id="ARBA00004141"/>
    </source>
</evidence>
<comment type="subcellular location">
    <subcellularLocation>
        <location evidence="1">Membrane</location>
        <topology evidence="1">Multi-pass membrane protein</topology>
    </subcellularLocation>
</comment>
<organism evidence="12 13">
    <name type="scientific">Coccomyxa subellipsoidea</name>
    <dbReference type="NCBI Taxonomy" id="248742"/>
    <lineage>
        <taxon>Eukaryota</taxon>
        <taxon>Viridiplantae</taxon>
        <taxon>Chlorophyta</taxon>
        <taxon>core chlorophytes</taxon>
        <taxon>Trebouxiophyceae</taxon>
        <taxon>Trebouxiophyceae incertae sedis</taxon>
        <taxon>Coccomyxaceae</taxon>
        <taxon>Coccomyxa</taxon>
    </lineage>
</organism>
<feature type="transmembrane region" description="Helical" evidence="10">
    <location>
        <begin position="387"/>
        <end position="413"/>
    </location>
</feature>
<keyword evidence="4" id="KW-0762">Sugar transport</keyword>